<reference evidence="3" key="1">
    <citation type="journal article" date="2014" name="Int. J. Syst. Evol. Microbiol.">
        <title>Complete genome sequence of Corynebacterium casei LMG S-19264T (=DSM 44701T), isolated from a smear-ripened cheese.</title>
        <authorList>
            <consortium name="US DOE Joint Genome Institute (JGI-PGF)"/>
            <person name="Walter F."/>
            <person name="Albersmeier A."/>
            <person name="Kalinowski J."/>
            <person name="Ruckert C."/>
        </authorList>
    </citation>
    <scope>NUCLEOTIDE SEQUENCE</scope>
    <source>
        <strain evidence="3">JCM 4125</strain>
    </source>
</reference>
<comment type="caution">
    <text evidence="3">The sequence shown here is derived from an EMBL/GenBank/DDBJ whole genome shotgun (WGS) entry which is preliminary data.</text>
</comment>
<protein>
    <recommendedName>
        <fullName evidence="5">Htaa domain-containing protein</fullName>
    </recommendedName>
</protein>
<evidence type="ECO:0000313" key="4">
    <source>
        <dbReference type="Proteomes" id="UP000646776"/>
    </source>
</evidence>
<feature type="region of interest" description="Disordered" evidence="1">
    <location>
        <begin position="182"/>
        <end position="215"/>
    </location>
</feature>
<sequence length="301" mass="29466">MAKRTGAVALVAGALFVLGAPAAAAGQEPLAQVSGGHADWTLAAGDVTLDVAAPAVRTAAGRASFPALGGDAVPGTGAAEVELGGVARLGGPAGQPLVLAGLRLRLAGDEGALYARTVVDGRARELALAEVADAKPAVRAEAVTWTGLRASLTEEGAALLSAWSGAEFAAGDALGAFDVSVGTETAEESAGPETPRASPSAEERPGAVAPQRGPAAALARPALTAGAEQTVTGTGFAPGAVVLVAIDGDTRYQAVADARGRIERTFPVYANAAEGEHTVELTAVGGEPGVAGARFGVGVPD</sequence>
<dbReference type="Proteomes" id="UP000646776">
    <property type="component" value="Unassembled WGS sequence"/>
</dbReference>
<name>A0A918H7S9_9ACTN</name>
<feature type="chain" id="PRO_5037277332" description="Htaa domain-containing protein" evidence="2">
    <location>
        <begin position="25"/>
        <end position="301"/>
    </location>
</feature>
<accession>A0A918H7S9</accession>
<feature type="compositionally biased region" description="Low complexity" evidence="1">
    <location>
        <begin position="206"/>
        <end position="215"/>
    </location>
</feature>
<feature type="signal peptide" evidence="2">
    <location>
        <begin position="1"/>
        <end position="24"/>
    </location>
</feature>
<dbReference type="EMBL" id="BMSA01000003">
    <property type="protein sequence ID" value="GGT39796.1"/>
    <property type="molecule type" value="Genomic_DNA"/>
</dbReference>
<keyword evidence="2" id="KW-0732">Signal</keyword>
<reference evidence="3" key="2">
    <citation type="submission" date="2020-09" db="EMBL/GenBank/DDBJ databases">
        <authorList>
            <person name="Sun Q."/>
            <person name="Ohkuma M."/>
        </authorList>
    </citation>
    <scope>NUCLEOTIDE SEQUENCE</scope>
    <source>
        <strain evidence="3">JCM 4125</strain>
    </source>
</reference>
<dbReference type="AlphaFoldDB" id="A0A918H7S9"/>
<evidence type="ECO:0008006" key="5">
    <source>
        <dbReference type="Google" id="ProtNLM"/>
    </source>
</evidence>
<evidence type="ECO:0000256" key="2">
    <source>
        <dbReference type="SAM" id="SignalP"/>
    </source>
</evidence>
<evidence type="ECO:0000256" key="1">
    <source>
        <dbReference type="SAM" id="MobiDB-lite"/>
    </source>
</evidence>
<gene>
    <name evidence="3" type="ORF">GCM10010226_14980</name>
</gene>
<dbReference type="RefSeq" id="WP_189708934.1">
    <property type="nucleotide sequence ID" value="NZ_BMSA01000003.1"/>
</dbReference>
<proteinExistence type="predicted"/>
<evidence type="ECO:0000313" key="3">
    <source>
        <dbReference type="EMBL" id="GGT39796.1"/>
    </source>
</evidence>
<keyword evidence="4" id="KW-1185">Reference proteome</keyword>
<organism evidence="3 4">
    <name type="scientific">Streptomyces phaeofaciens</name>
    <dbReference type="NCBI Taxonomy" id="68254"/>
    <lineage>
        <taxon>Bacteria</taxon>
        <taxon>Bacillati</taxon>
        <taxon>Actinomycetota</taxon>
        <taxon>Actinomycetes</taxon>
        <taxon>Kitasatosporales</taxon>
        <taxon>Streptomycetaceae</taxon>
        <taxon>Streptomyces</taxon>
    </lineage>
</organism>